<dbReference type="RefSeq" id="WP_117522308.1">
    <property type="nucleotide sequence ID" value="NZ_AP031484.1"/>
</dbReference>
<dbReference type="InterPro" id="IPR036390">
    <property type="entry name" value="WH_DNA-bd_sf"/>
</dbReference>
<dbReference type="OrthoDB" id="1690861at2"/>
<dbReference type="SUPFAM" id="SSF46785">
    <property type="entry name" value="Winged helix' DNA-binding domain"/>
    <property type="match status" value="1"/>
</dbReference>
<evidence type="ECO:0000313" key="1">
    <source>
        <dbReference type="EMBL" id="RGB74414.1"/>
    </source>
</evidence>
<comment type="caution">
    <text evidence="1">The sequence shown here is derived from an EMBL/GenBank/DDBJ whole genome shotgun (WGS) entry which is preliminary data.</text>
</comment>
<dbReference type="InterPro" id="IPR036388">
    <property type="entry name" value="WH-like_DNA-bd_sf"/>
</dbReference>
<organism evidence="1 2">
    <name type="scientific">Anaerococcus nagyae</name>
    <dbReference type="NCBI Taxonomy" id="1755241"/>
    <lineage>
        <taxon>Bacteria</taxon>
        <taxon>Bacillati</taxon>
        <taxon>Bacillota</taxon>
        <taxon>Tissierellia</taxon>
        <taxon>Tissierellales</taxon>
        <taxon>Peptoniphilaceae</taxon>
        <taxon>Anaerococcus</taxon>
    </lineage>
</organism>
<accession>A0A3E2TFC3</accession>
<proteinExistence type="predicted"/>
<dbReference type="AlphaFoldDB" id="A0A3E2TFC3"/>
<evidence type="ECO:0000313" key="2">
    <source>
        <dbReference type="Proteomes" id="UP000261011"/>
    </source>
</evidence>
<dbReference type="Proteomes" id="UP000261011">
    <property type="component" value="Unassembled WGS sequence"/>
</dbReference>
<keyword evidence="2" id="KW-1185">Reference proteome</keyword>
<protein>
    <submittedName>
        <fullName evidence="1">GntR family transcriptional regulator</fullName>
    </submittedName>
</protein>
<dbReference type="Gene3D" id="1.10.10.10">
    <property type="entry name" value="Winged helix-like DNA-binding domain superfamily/Winged helix DNA-binding domain"/>
    <property type="match status" value="1"/>
</dbReference>
<name>A0A3E2TFC3_9FIRM</name>
<sequence length="116" mass="13715">MAYKSKTKKIKEYIILDILKGNLNYGDKLHDRKFFTSLFKVNPTYVDEVFMELLDENLIENIDGSYYIKADEHHIMILRDEYLNDYINDFIDNLDTIDVSIDEAIRVLNIRNMANG</sequence>
<dbReference type="EMBL" id="QVEU01000011">
    <property type="protein sequence ID" value="RGB74414.1"/>
    <property type="molecule type" value="Genomic_DNA"/>
</dbReference>
<gene>
    <name evidence="1" type="ORF">DXA39_08600</name>
</gene>
<reference evidence="1 2" key="1">
    <citation type="submission" date="2018-08" db="EMBL/GenBank/DDBJ databases">
        <title>A genome reference for cultivated species of the human gut microbiota.</title>
        <authorList>
            <person name="Zou Y."/>
            <person name="Xue W."/>
            <person name="Luo G."/>
        </authorList>
    </citation>
    <scope>NUCLEOTIDE SEQUENCE [LARGE SCALE GENOMIC DNA]</scope>
    <source>
        <strain evidence="1 2">OF01-3</strain>
    </source>
</reference>